<feature type="region of interest" description="Disordered" evidence="1">
    <location>
        <begin position="1"/>
        <end position="50"/>
    </location>
</feature>
<sequence>MVPLATSTPGFKLGESTLKPSGSLFGNQPTSTATVTTTQPSVTKQSDTNASAAKPLFAGLSSAPTSAANQTKPLFGSLGANAAQGTEKKEEKKPSTLFGTLGTAAANESEKKEEKKSSLFGGIGTSATVSSTTDKKDDKLTTPAGQGGSASTAFGAIENKETKPSSLFGGTPSAQQTTPKSIFGGENLSKPLSFASTQPAKITETARKEESKDEQSTSITTEPKQPEVKTDGGESFIAVADSV</sequence>
<gene>
    <name evidence="2" type="ORF">CGOC_LOCUS5469</name>
</gene>
<evidence type="ECO:0000313" key="2">
    <source>
        <dbReference type="EMBL" id="VDK62287.1"/>
    </source>
</evidence>
<reference evidence="2 3" key="1">
    <citation type="submission" date="2018-11" db="EMBL/GenBank/DDBJ databases">
        <authorList>
            <consortium name="Pathogen Informatics"/>
        </authorList>
    </citation>
    <scope>NUCLEOTIDE SEQUENCE [LARGE SCALE GENOMIC DNA]</scope>
</reference>
<evidence type="ECO:0000256" key="1">
    <source>
        <dbReference type="SAM" id="MobiDB-lite"/>
    </source>
</evidence>
<accession>A0A3P6RSB0</accession>
<dbReference type="AlphaFoldDB" id="A0A3P6RSB0"/>
<feature type="compositionally biased region" description="Polar residues" evidence="1">
    <location>
        <begin position="62"/>
        <end position="72"/>
    </location>
</feature>
<feature type="compositionally biased region" description="Low complexity" evidence="1">
    <location>
        <begin position="28"/>
        <end position="43"/>
    </location>
</feature>
<name>A0A3P6RSB0_CYLGO</name>
<protein>
    <submittedName>
        <fullName evidence="2">Uncharacterized protein</fullName>
    </submittedName>
</protein>
<keyword evidence="3" id="KW-1185">Reference proteome</keyword>
<feature type="compositionally biased region" description="Basic and acidic residues" evidence="1">
    <location>
        <begin position="108"/>
        <end position="117"/>
    </location>
</feature>
<organism evidence="2 3">
    <name type="scientific">Cylicostephanus goldi</name>
    <name type="common">Nematode worm</name>
    <dbReference type="NCBI Taxonomy" id="71465"/>
    <lineage>
        <taxon>Eukaryota</taxon>
        <taxon>Metazoa</taxon>
        <taxon>Ecdysozoa</taxon>
        <taxon>Nematoda</taxon>
        <taxon>Chromadorea</taxon>
        <taxon>Rhabditida</taxon>
        <taxon>Rhabditina</taxon>
        <taxon>Rhabditomorpha</taxon>
        <taxon>Strongyloidea</taxon>
        <taxon>Strongylidae</taxon>
        <taxon>Cylicostephanus</taxon>
    </lineage>
</organism>
<feature type="region of interest" description="Disordered" evidence="1">
    <location>
        <begin position="62"/>
        <end position="243"/>
    </location>
</feature>
<dbReference type="Proteomes" id="UP000271889">
    <property type="component" value="Unassembled WGS sequence"/>
</dbReference>
<feature type="compositionally biased region" description="Polar residues" evidence="1">
    <location>
        <begin position="18"/>
        <end position="27"/>
    </location>
</feature>
<evidence type="ECO:0000313" key="3">
    <source>
        <dbReference type="Proteomes" id="UP000271889"/>
    </source>
</evidence>
<proteinExistence type="predicted"/>
<feature type="compositionally biased region" description="Basic and acidic residues" evidence="1">
    <location>
        <begin position="204"/>
        <end position="215"/>
    </location>
</feature>
<dbReference type="EMBL" id="UYRV01016638">
    <property type="protein sequence ID" value="VDK62287.1"/>
    <property type="molecule type" value="Genomic_DNA"/>
</dbReference>